<name>A0A8S5NAR3_9CAUD</name>
<sequence length="70" mass="8497">MEREELEIIYIALYNQILLYSNILENEEMDTESRGLTEYLLNQTKAVEEKYRNLLDPQNIEPHIIDRPKW</sequence>
<organism evidence="1">
    <name type="scientific">Myoviridae sp. ctx322</name>
    <dbReference type="NCBI Taxonomy" id="2826711"/>
    <lineage>
        <taxon>Viruses</taxon>
        <taxon>Duplodnaviria</taxon>
        <taxon>Heunggongvirae</taxon>
        <taxon>Uroviricota</taxon>
        <taxon>Caudoviricetes</taxon>
    </lineage>
</organism>
<evidence type="ECO:0000313" key="1">
    <source>
        <dbReference type="EMBL" id="DAD91532.1"/>
    </source>
</evidence>
<dbReference type="EMBL" id="BK015115">
    <property type="protein sequence ID" value="DAD91532.1"/>
    <property type="molecule type" value="Genomic_DNA"/>
</dbReference>
<accession>A0A8S5NAR3</accession>
<proteinExistence type="predicted"/>
<reference evidence="1" key="1">
    <citation type="journal article" date="2021" name="Proc. Natl. Acad. Sci. U.S.A.">
        <title>A Catalog of Tens of Thousands of Viruses from Human Metagenomes Reveals Hidden Associations with Chronic Diseases.</title>
        <authorList>
            <person name="Tisza M.J."/>
            <person name="Buck C.B."/>
        </authorList>
    </citation>
    <scope>NUCLEOTIDE SEQUENCE</scope>
    <source>
        <strain evidence="1">Ctx322</strain>
    </source>
</reference>
<protein>
    <submittedName>
        <fullName evidence="1">Uncharacterized protein</fullName>
    </submittedName>
</protein>